<dbReference type="InterPro" id="IPR036922">
    <property type="entry name" value="Rieske_2Fe-2S_sf"/>
</dbReference>
<dbReference type="EMBL" id="JBBJCI010000023">
    <property type="protein sequence ID" value="KAK7254637.1"/>
    <property type="molecule type" value="Genomic_DNA"/>
</dbReference>
<dbReference type="GO" id="GO:0051537">
    <property type="term" value="F:2 iron, 2 sulfur cluster binding"/>
    <property type="evidence" value="ECO:0007669"/>
    <property type="project" value="UniProtKB-KW"/>
</dbReference>
<name>A0ABR1GFS4_AURAN</name>
<sequence>MTRTLKSGGRFEFLAGWFVLASSDELVAGAPPVAVEALGREYVLWRGATTGLVGCLDAYCPHMGAHLGVGGKVVGDCAQCPMHLWTFAGDGTCTDVPYTSKKIPAAAHGAPHAVHEWYGNVFVWFHADGAPPSYELPKLRMLSADERRPVRYCGSMAVDVDMHIAEFAENSADFAHFQPLHGDMVVPWFGGSIPLVTVKHVPGWSCGSGDGDDDGKQCAWFLDHASLKFNGADVKGSDADATITFVGPASAVFFTFETPIGGITLFHCHTPLSPLKQKIHFSWYADLTMPSALVWYVVGNWIAQWQADVFVWSNKRFRDKAVLVQGDGPLPKLRKWFRQFYSEGSEAAANKDSLDW</sequence>
<dbReference type="InterPro" id="IPR017941">
    <property type="entry name" value="Rieske_2Fe-2S"/>
</dbReference>
<evidence type="ECO:0000313" key="2">
    <source>
        <dbReference type="Proteomes" id="UP001363151"/>
    </source>
</evidence>
<keyword evidence="2" id="KW-1185">Reference proteome</keyword>
<gene>
    <name evidence="1" type="ORF">SO694_00010328</name>
</gene>
<dbReference type="PANTHER" id="PTHR21266">
    <property type="entry name" value="IRON-SULFUR DOMAIN CONTAINING PROTEIN"/>
    <property type="match status" value="1"/>
</dbReference>
<dbReference type="Pfam" id="PF00355">
    <property type="entry name" value="Rieske"/>
    <property type="match status" value="1"/>
</dbReference>
<dbReference type="Gene3D" id="3.90.380.10">
    <property type="entry name" value="Naphthalene 1,2-dioxygenase Alpha Subunit, Chain A, domain 1"/>
    <property type="match status" value="1"/>
</dbReference>
<dbReference type="GO" id="GO:0016020">
    <property type="term" value="C:membrane"/>
    <property type="evidence" value="ECO:0007669"/>
    <property type="project" value="UniProtKB-SubCell"/>
</dbReference>
<dbReference type="PROSITE" id="PS51296">
    <property type="entry name" value="RIESKE"/>
    <property type="match status" value="1"/>
</dbReference>
<dbReference type="GO" id="GO:0046872">
    <property type="term" value="F:metal ion binding"/>
    <property type="evidence" value="ECO:0007669"/>
    <property type="project" value="UniProtKB-KW"/>
</dbReference>
<dbReference type="Proteomes" id="UP001363151">
    <property type="component" value="Unassembled WGS sequence"/>
</dbReference>
<dbReference type="KEGG" id="aaf:AURANDRAFT_31508"/>
<dbReference type="SUPFAM" id="SSF50022">
    <property type="entry name" value="ISP domain"/>
    <property type="match status" value="1"/>
</dbReference>
<accession>A0ABR1GFS4</accession>
<comment type="caution">
    <text evidence="1">The sequence shown here is derived from an EMBL/GenBank/DDBJ whole genome shotgun (WGS) entry which is preliminary data.</text>
</comment>
<organism evidence="1 2">
    <name type="scientific">Aureococcus anophagefferens</name>
    <name type="common">Harmful bloom alga</name>
    <dbReference type="NCBI Taxonomy" id="44056"/>
    <lineage>
        <taxon>Eukaryota</taxon>
        <taxon>Sar</taxon>
        <taxon>Stramenopiles</taxon>
        <taxon>Ochrophyta</taxon>
        <taxon>Pelagophyceae</taxon>
        <taxon>Pelagomonadales</taxon>
        <taxon>Pelagomonadaceae</taxon>
        <taxon>Aureococcus</taxon>
    </lineage>
</organism>
<dbReference type="SUPFAM" id="SSF55961">
    <property type="entry name" value="Bet v1-like"/>
    <property type="match status" value="1"/>
</dbReference>
<reference evidence="1 2" key="1">
    <citation type="submission" date="2024-03" db="EMBL/GenBank/DDBJ databases">
        <title>Aureococcus anophagefferens CCMP1851 and Kratosvirus quantuckense: Draft genome of a second virus-susceptible host strain in the model system.</title>
        <authorList>
            <person name="Chase E."/>
            <person name="Truchon A.R."/>
            <person name="Schepens W."/>
            <person name="Wilhelm S.W."/>
        </authorList>
    </citation>
    <scope>NUCLEOTIDE SEQUENCE [LARGE SCALE GENOMIC DNA]</scope>
    <source>
        <strain evidence="1 2">CCMP1851</strain>
    </source>
</reference>
<dbReference type="GO" id="GO:0005737">
    <property type="term" value="C:cytoplasm"/>
    <property type="evidence" value="ECO:0007669"/>
    <property type="project" value="TreeGrafter"/>
</dbReference>
<dbReference type="Gene3D" id="2.102.10.10">
    <property type="entry name" value="Rieske [2Fe-2S] iron-sulphur domain"/>
    <property type="match status" value="1"/>
</dbReference>
<dbReference type="GO" id="GO:0170056">
    <property type="term" value="F:cholesterol 7-desaturase [NAD(P)H] activity"/>
    <property type="evidence" value="ECO:0007669"/>
    <property type="project" value="UniProtKB-EC"/>
</dbReference>
<dbReference type="PANTHER" id="PTHR21266:SF32">
    <property type="entry name" value="CHOLESTEROL 7-DESATURASE NVD"/>
    <property type="match status" value="1"/>
</dbReference>
<dbReference type="Pfam" id="PF19298">
    <property type="entry name" value="KshA_C"/>
    <property type="match status" value="1"/>
</dbReference>
<proteinExistence type="predicted"/>
<evidence type="ECO:0000313" key="1">
    <source>
        <dbReference type="EMBL" id="KAK7254637.1"/>
    </source>
</evidence>
<protein>
    <submittedName>
        <fullName evidence="1">Chlorophyllide a oxygenase</fullName>
    </submittedName>
</protein>
<dbReference type="InterPro" id="IPR050584">
    <property type="entry name" value="Cholesterol_7-desaturase"/>
</dbReference>
<dbReference type="GO" id="GO:0008203">
    <property type="term" value="P:cholesterol metabolic process"/>
    <property type="evidence" value="ECO:0007669"/>
    <property type="project" value="InterPro"/>
</dbReference>
<dbReference type="InterPro" id="IPR045605">
    <property type="entry name" value="KshA-like_C"/>
</dbReference>